<keyword evidence="2" id="KW-1185">Reference proteome</keyword>
<dbReference type="Proteomes" id="UP000219182">
    <property type="component" value="Unassembled WGS sequence"/>
</dbReference>
<comment type="caution">
    <text evidence="1">The sequence shown here is derived from an EMBL/GenBank/DDBJ whole genome shotgun (WGS) entry which is preliminary data.</text>
</comment>
<reference evidence="1 2" key="1">
    <citation type="submission" date="2017-09" db="EMBL/GenBank/DDBJ databases">
        <title>Mesorhizobum sanjuanii sp. nov. isolated from nodules of Lotus tenuis in saline-alkaline lowlands of Flooding Pampa.</title>
        <authorList>
            <person name="Sannazzaro A.I."/>
            <person name="Torres Tejerizo G.A."/>
            <person name="Fontana F."/>
            <person name="Cumpa Velazquez L.M."/>
            <person name="Hansen L."/>
            <person name="Pistorio M."/>
            <person name="Estrella M.J."/>
        </authorList>
    </citation>
    <scope>NUCLEOTIDE SEQUENCE [LARGE SCALE GENOMIC DNA]</scope>
    <source>
        <strain evidence="1 2">BSA136</strain>
    </source>
</reference>
<dbReference type="EMBL" id="NWQG01000026">
    <property type="protein sequence ID" value="PDQ22036.1"/>
    <property type="molecule type" value="Genomic_DNA"/>
</dbReference>
<evidence type="ECO:0000313" key="1">
    <source>
        <dbReference type="EMBL" id="PDQ22036.1"/>
    </source>
</evidence>
<proteinExistence type="predicted"/>
<protein>
    <submittedName>
        <fullName evidence="1">Uncharacterized protein</fullName>
    </submittedName>
</protein>
<evidence type="ECO:0000313" key="2">
    <source>
        <dbReference type="Proteomes" id="UP000219182"/>
    </source>
</evidence>
<organism evidence="1 2">
    <name type="scientific">Mesorhizobium sanjuanii</name>
    <dbReference type="NCBI Taxonomy" id="2037900"/>
    <lineage>
        <taxon>Bacteria</taxon>
        <taxon>Pseudomonadati</taxon>
        <taxon>Pseudomonadota</taxon>
        <taxon>Alphaproteobacteria</taxon>
        <taxon>Hyphomicrobiales</taxon>
        <taxon>Phyllobacteriaceae</taxon>
        <taxon>Mesorhizobium</taxon>
    </lineage>
</organism>
<dbReference type="AlphaFoldDB" id="A0A2A6FK55"/>
<accession>A0A2A6FK55</accession>
<sequence>MFFEEYRYSGVARLGGLKEGAGNDAVRDGWHDPRQAPAWITPQKWRTGPGIEPTLRDFRGRGGFAVCCPQGEARIR</sequence>
<name>A0A2A6FK55_9HYPH</name>
<gene>
    <name evidence="1" type="ORF">CN311_05785</name>
</gene>